<evidence type="ECO:0000313" key="3">
    <source>
        <dbReference type="EMBL" id="MBK1841422.1"/>
    </source>
</evidence>
<organism evidence="3 4">
    <name type="scientific">Azospirillum endophyticum</name>
    <dbReference type="NCBI Taxonomy" id="2800326"/>
    <lineage>
        <taxon>Bacteria</taxon>
        <taxon>Pseudomonadati</taxon>
        <taxon>Pseudomonadota</taxon>
        <taxon>Alphaproteobacteria</taxon>
        <taxon>Rhodospirillales</taxon>
        <taxon>Azospirillaceae</taxon>
        <taxon>Azospirillum</taxon>
    </lineage>
</organism>
<evidence type="ECO:0000259" key="1">
    <source>
        <dbReference type="Pfam" id="PF01548"/>
    </source>
</evidence>
<sequence length="317" mass="33694">MSQAAVHVGIDCGKSRLDAALFPAVAHRQVANTPEGHQELAIWIKEQGAVRVGLEASGGYERPVRDALVAVGLEVHVLDPARVRYFAKAKGQWAKTDPIDARVIAEFTACMAGGPSVVPDRAREELAGLVRTRRALVDKRADLRKVATAAPEAAREAVDAAIEALSRSIAKLDDTLTRQVHSSPIIKQTVERLVTAPGIGPVVAVSLAALAPELGRLTGGQMAALAGVAPFPDDSGERSGRRRIAGGRADLRRVLYMAAMVAATHTKGIVAAFYQRLIKAGKPPKLAITACMRKLLTRLNAMLAHAQTWNEQAGLKA</sequence>
<accession>A0ABS1FDF8</accession>
<dbReference type="RefSeq" id="WP_200198084.1">
    <property type="nucleotide sequence ID" value="NZ_JAENHM010000073.1"/>
</dbReference>
<protein>
    <submittedName>
        <fullName evidence="3">IS110 family transposase</fullName>
    </submittedName>
</protein>
<evidence type="ECO:0000313" key="4">
    <source>
        <dbReference type="Proteomes" id="UP000652760"/>
    </source>
</evidence>
<dbReference type="PANTHER" id="PTHR33055">
    <property type="entry name" value="TRANSPOSASE FOR INSERTION SEQUENCE ELEMENT IS1111A"/>
    <property type="match status" value="1"/>
</dbReference>
<feature type="domain" description="Transposase IS110-like N-terminal" evidence="1">
    <location>
        <begin position="8"/>
        <end position="143"/>
    </location>
</feature>
<dbReference type="EMBL" id="JAENHM010000073">
    <property type="protein sequence ID" value="MBK1841422.1"/>
    <property type="molecule type" value="Genomic_DNA"/>
</dbReference>
<name>A0ABS1FDF8_9PROT</name>
<comment type="caution">
    <text evidence="3">The sequence shown here is derived from an EMBL/GenBank/DDBJ whole genome shotgun (WGS) entry which is preliminary data.</text>
</comment>
<dbReference type="InterPro" id="IPR002525">
    <property type="entry name" value="Transp_IS110-like_N"/>
</dbReference>
<proteinExistence type="predicted"/>
<evidence type="ECO:0000259" key="2">
    <source>
        <dbReference type="Pfam" id="PF02371"/>
    </source>
</evidence>
<reference evidence="4" key="1">
    <citation type="submission" date="2021-01" db="EMBL/GenBank/DDBJ databases">
        <title>Genome public.</title>
        <authorList>
            <person name="Liu C."/>
            <person name="Sun Q."/>
        </authorList>
    </citation>
    <scope>NUCLEOTIDE SEQUENCE [LARGE SCALE GENOMIC DNA]</scope>
    <source>
        <strain evidence="4">YIM B02556</strain>
    </source>
</reference>
<dbReference type="PANTHER" id="PTHR33055:SF13">
    <property type="entry name" value="TRANSPOSASE"/>
    <property type="match status" value="1"/>
</dbReference>
<keyword evidence="4" id="KW-1185">Reference proteome</keyword>
<dbReference type="NCBIfam" id="NF033542">
    <property type="entry name" value="transpos_IS110"/>
    <property type="match status" value="1"/>
</dbReference>
<dbReference type="Proteomes" id="UP000652760">
    <property type="component" value="Unassembled WGS sequence"/>
</dbReference>
<dbReference type="InterPro" id="IPR047650">
    <property type="entry name" value="Transpos_IS110"/>
</dbReference>
<dbReference type="InterPro" id="IPR003346">
    <property type="entry name" value="Transposase_20"/>
</dbReference>
<dbReference type="Pfam" id="PF01548">
    <property type="entry name" value="DEDD_Tnp_IS110"/>
    <property type="match status" value="1"/>
</dbReference>
<gene>
    <name evidence="3" type="ORF">JHL17_28885</name>
</gene>
<feature type="domain" description="Transposase IS116/IS110/IS902 C-terminal" evidence="2">
    <location>
        <begin position="191"/>
        <end position="275"/>
    </location>
</feature>
<dbReference type="Pfam" id="PF02371">
    <property type="entry name" value="Transposase_20"/>
    <property type="match status" value="1"/>
</dbReference>